<dbReference type="EMBL" id="CAJOBD010044932">
    <property type="protein sequence ID" value="CAF4332490.1"/>
    <property type="molecule type" value="Genomic_DNA"/>
</dbReference>
<evidence type="ECO:0000313" key="3">
    <source>
        <dbReference type="Proteomes" id="UP000663836"/>
    </source>
</evidence>
<gene>
    <name evidence="2" type="ORF">JBS370_LOCUS41361</name>
</gene>
<name>A0A820K0Q6_9BILA</name>
<dbReference type="InterPro" id="IPR000157">
    <property type="entry name" value="TIR_dom"/>
</dbReference>
<feature type="non-terminal residue" evidence="2">
    <location>
        <position position="128"/>
    </location>
</feature>
<organism evidence="2 3">
    <name type="scientific">Rotaria sordida</name>
    <dbReference type="NCBI Taxonomy" id="392033"/>
    <lineage>
        <taxon>Eukaryota</taxon>
        <taxon>Metazoa</taxon>
        <taxon>Spiralia</taxon>
        <taxon>Gnathifera</taxon>
        <taxon>Rotifera</taxon>
        <taxon>Eurotatoria</taxon>
        <taxon>Bdelloidea</taxon>
        <taxon>Philodinida</taxon>
        <taxon>Philodinidae</taxon>
        <taxon>Rotaria</taxon>
    </lineage>
</organism>
<accession>A0A820K0Q6</accession>
<dbReference type="SUPFAM" id="SSF52200">
    <property type="entry name" value="Toll/Interleukin receptor TIR domain"/>
    <property type="match status" value="1"/>
</dbReference>
<dbReference type="PANTHER" id="PTHR46270:SF2">
    <property type="entry name" value="TIR DOMAIN-CONTAINING PROTEIN"/>
    <property type="match status" value="1"/>
</dbReference>
<dbReference type="InterPro" id="IPR035897">
    <property type="entry name" value="Toll_tir_struct_dom_sf"/>
</dbReference>
<dbReference type="Gene3D" id="3.40.50.10140">
    <property type="entry name" value="Toll/interleukin-1 receptor homology (TIR) domain"/>
    <property type="match status" value="1"/>
</dbReference>
<sequence length="128" mass="14952">MTTVKSILTIESDKCEYDQEVAEKNVERIKKAANSVLWVLENEEKTMKNNNNNEQRNKDAYDLMISYSWNDMDLAHKISDYLTANKHYNVWIDRDKMHGSIIDSMASAIEDSNTILMCMSETYKRSEN</sequence>
<comment type="caution">
    <text evidence="2">The sequence shown here is derived from an EMBL/GenBank/DDBJ whole genome shotgun (WGS) entry which is preliminary data.</text>
</comment>
<dbReference type="GO" id="GO:0007165">
    <property type="term" value="P:signal transduction"/>
    <property type="evidence" value="ECO:0007669"/>
    <property type="project" value="InterPro"/>
</dbReference>
<dbReference type="AlphaFoldDB" id="A0A820K0Q6"/>
<proteinExistence type="predicted"/>
<dbReference type="Proteomes" id="UP000663836">
    <property type="component" value="Unassembled WGS sequence"/>
</dbReference>
<dbReference type="PANTHER" id="PTHR46270">
    <property type="entry name" value="ARMADILLO-TYPE FOLD-RELATED"/>
    <property type="match status" value="1"/>
</dbReference>
<reference evidence="2" key="1">
    <citation type="submission" date="2021-02" db="EMBL/GenBank/DDBJ databases">
        <authorList>
            <person name="Nowell W R."/>
        </authorList>
    </citation>
    <scope>NUCLEOTIDE SEQUENCE</scope>
</reference>
<evidence type="ECO:0000259" key="1">
    <source>
        <dbReference type="Pfam" id="PF13676"/>
    </source>
</evidence>
<dbReference type="Pfam" id="PF13676">
    <property type="entry name" value="TIR_2"/>
    <property type="match status" value="1"/>
</dbReference>
<protein>
    <recommendedName>
        <fullName evidence="1">TIR domain-containing protein</fullName>
    </recommendedName>
</protein>
<feature type="domain" description="TIR" evidence="1">
    <location>
        <begin position="64"/>
        <end position="127"/>
    </location>
</feature>
<evidence type="ECO:0000313" key="2">
    <source>
        <dbReference type="EMBL" id="CAF4332490.1"/>
    </source>
</evidence>